<feature type="non-terminal residue" evidence="2">
    <location>
        <position position="176"/>
    </location>
</feature>
<protein>
    <recommendedName>
        <fullName evidence="4">rRNA-processing protein FYV7</fullName>
    </recommendedName>
</protein>
<proteinExistence type="predicted"/>
<reference evidence="2 3" key="1">
    <citation type="submission" date="2018-12" db="EMBL/GenBank/DDBJ databases">
        <title>Draft genome sequence of Xylaria grammica IHI A82.</title>
        <authorList>
            <person name="Buettner E."/>
            <person name="Kellner H."/>
        </authorList>
    </citation>
    <scope>NUCLEOTIDE SEQUENCE [LARGE SCALE GENOMIC DNA]</scope>
    <source>
        <strain evidence="2 3">IHI A82</strain>
    </source>
</reference>
<comment type="caution">
    <text evidence="2">The sequence shown here is derived from an EMBL/GenBank/DDBJ whole genome shotgun (WGS) entry which is preliminary data.</text>
</comment>
<name>A0A439CNZ2_9PEZI</name>
<evidence type="ECO:0000313" key="3">
    <source>
        <dbReference type="Proteomes" id="UP000286045"/>
    </source>
</evidence>
<dbReference type="STRING" id="363999.A0A439CNZ2"/>
<evidence type="ECO:0008006" key="4">
    <source>
        <dbReference type="Google" id="ProtNLM"/>
    </source>
</evidence>
<feature type="compositionally biased region" description="Basic and acidic residues" evidence="1">
    <location>
        <begin position="101"/>
        <end position="119"/>
    </location>
</feature>
<evidence type="ECO:0000313" key="2">
    <source>
        <dbReference type="EMBL" id="RWA03891.1"/>
    </source>
</evidence>
<dbReference type="Proteomes" id="UP000286045">
    <property type="component" value="Unassembled WGS sequence"/>
</dbReference>
<dbReference type="PANTHER" id="PTHR41805">
    <property type="entry name" value="EXPRESSED PROTEIN"/>
    <property type="match status" value="1"/>
</dbReference>
<keyword evidence="3" id="KW-1185">Reference proteome</keyword>
<evidence type="ECO:0000256" key="1">
    <source>
        <dbReference type="SAM" id="MobiDB-lite"/>
    </source>
</evidence>
<dbReference type="AlphaFoldDB" id="A0A439CNZ2"/>
<dbReference type="PANTHER" id="PTHR41805:SF1">
    <property type="entry name" value="RRNA-PROCESSING PROTEIN FYV7"/>
    <property type="match status" value="1"/>
</dbReference>
<dbReference type="EMBL" id="RYZI01000679">
    <property type="protein sequence ID" value="RWA03891.1"/>
    <property type="molecule type" value="Genomic_DNA"/>
</dbReference>
<feature type="region of interest" description="Disordered" evidence="1">
    <location>
        <begin position="1"/>
        <end position="40"/>
    </location>
</feature>
<organism evidence="2 3">
    <name type="scientific">Xylaria grammica</name>
    <dbReference type="NCBI Taxonomy" id="363999"/>
    <lineage>
        <taxon>Eukaryota</taxon>
        <taxon>Fungi</taxon>
        <taxon>Dikarya</taxon>
        <taxon>Ascomycota</taxon>
        <taxon>Pezizomycotina</taxon>
        <taxon>Sordariomycetes</taxon>
        <taxon>Xylariomycetidae</taxon>
        <taxon>Xylariales</taxon>
        <taxon>Xylariaceae</taxon>
        <taxon>Xylaria</taxon>
    </lineage>
</organism>
<accession>A0A439CNZ2</accession>
<feature type="compositionally biased region" description="Basic and acidic residues" evidence="1">
    <location>
        <begin position="164"/>
        <end position="176"/>
    </location>
</feature>
<feature type="region of interest" description="Disordered" evidence="1">
    <location>
        <begin position="62"/>
        <end position="176"/>
    </location>
</feature>
<sequence length="176" mass="19111">MAPSKKRPIDGDDGSGPSAKKHRKGFRVGPENLPDGPWKRKVDKIKKDLIHKAKVKKAYKKIKTTELATPSSASKPALQDINAGSVTIVKTDTDIDTAVDGEDRGDSGRSENNDNDEKGQGGGEETTEPPSPQIHPQRQALLDDDDDVDHAPAEANTEGANQSSEDKQRRGQRERP</sequence>
<gene>
    <name evidence="2" type="ORF">EKO27_g11214</name>
</gene>